<keyword evidence="2" id="KW-1185">Reference proteome</keyword>
<protein>
    <submittedName>
        <fullName evidence="1">Uncharacterized protein</fullName>
    </submittedName>
</protein>
<gene>
    <name evidence="1" type="ORF">CALCODRAFT_71552</name>
</gene>
<proteinExistence type="predicted"/>
<dbReference type="AlphaFoldDB" id="A0A165IS58"/>
<evidence type="ECO:0000313" key="2">
    <source>
        <dbReference type="Proteomes" id="UP000076842"/>
    </source>
</evidence>
<dbReference type="Proteomes" id="UP000076842">
    <property type="component" value="Unassembled WGS sequence"/>
</dbReference>
<organism evidence="1 2">
    <name type="scientific">Calocera cornea HHB12733</name>
    <dbReference type="NCBI Taxonomy" id="1353952"/>
    <lineage>
        <taxon>Eukaryota</taxon>
        <taxon>Fungi</taxon>
        <taxon>Dikarya</taxon>
        <taxon>Basidiomycota</taxon>
        <taxon>Agaricomycotina</taxon>
        <taxon>Dacrymycetes</taxon>
        <taxon>Dacrymycetales</taxon>
        <taxon>Dacrymycetaceae</taxon>
        <taxon>Calocera</taxon>
    </lineage>
</organism>
<name>A0A165IS58_9BASI</name>
<dbReference type="EMBL" id="KV423927">
    <property type="protein sequence ID" value="KZT60908.1"/>
    <property type="molecule type" value="Genomic_DNA"/>
</dbReference>
<reference evidence="1 2" key="1">
    <citation type="journal article" date="2016" name="Mol. Biol. Evol.">
        <title>Comparative Genomics of Early-Diverging Mushroom-Forming Fungi Provides Insights into the Origins of Lignocellulose Decay Capabilities.</title>
        <authorList>
            <person name="Nagy L.G."/>
            <person name="Riley R."/>
            <person name="Tritt A."/>
            <person name="Adam C."/>
            <person name="Daum C."/>
            <person name="Floudas D."/>
            <person name="Sun H."/>
            <person name="Yadav J.S."/>
            <person name="Pangilinan J."/>
            <person name="Larsson K.H."/>
            <person name="Matsuura K."/>
            <person name="Barry K."/>
            <person name="Labutti K."/>
            <person name="Kuo R."/>
            <person name="Ohm R.A."/>
            <person name="Bhattacharya S.S."/>
            <person name="Shirouzu T."/>
            <person name="Yoshinaga Y."/>
            <person name="Martin F.M."/>
            <person name="Grigoriev I.V."/>
            <person name="Hibbett D.S."/>
        </authorList>
    </citation>
    <scope>NUCLEOTIDE SEQUENCE [LARGE SCALE GENOMIC DNA]</scope>
    <source>
        <strain evidence="1 2">HHB12733</strain>
    </source>
</reference>
<sequence>MDSMRAFLLPEPWRFTFCLLTLSLSSLRSLPLPTLSLSVPSIPFALLPGVVAAFIPAADPRLDIARAREYRYCRARNIPATLEFELALIAPCPSLLGKCAASHPIASAHRQTRPIIKPTTLRAAAAVAAAAARPVAKASKGADRRSTLITATE</sequence>
<dbReference type="InParanoid" id="A0A165IS58"/>
<evidence type="ECO:0000313" key="1">
    <source>
        <dbReference type="EMBL" id="KZT60908.1"/>
    </source>
</evidence>
<accession>A0A165IS58</accession>